<dbReference type="PANTHER" id="PTHR48111">
    <property type="entry name" value="REGULATOR OF RPOS"/>
    <property type="match status" value="1"/>
</dbReference>
<dbReference type="PROSITE" id="PS50110">
    <property type="entry name" value="RESPONSE_REGULATORY"/>
    <property type="match status" value="1"/>
</dbReference>
<evidence type="ECO:0000256" key="6">
    <source>
        <dbReference type="ARBA" id="ARBA00023163"/>
    </source>
</evidence>
<keyword evidence="3" id="KW-0902">Two-component regulatory system</keyword>
<evidence type="ECO:0000256" key="5">
    <source>
        <dbReference type="ARBA" id="ARBA00023125"/>
    </source>
</evidence>
<keyword evidence="5 8" id="KW-0238">DNA-binding</keyword>
<dbReference type="SMART" id="SM00862">
    <property type="entry name" value="Trans_reg_C"/>
    <property type="match status" value="1"/>
</dbReference>
<dbReference type="PANTHER" id="PTHR48111:SF22">
    <property type="entry name" value="REGULATOR OF RPOS"/>
    <property type="match status" value="1"/>
</dbReference>
<dbReference type="InterPro" id="IPR001789">
    <property type="entry name" value="Sig_transdc_resp-reg_receiver"/>
</dbReference>
<dbReference type="SMART" id="SM00448">
    <property type="entry name" value="REC"/>
    <property type="match status" value="1"/>
</dbReference>
<dbReference type="FunFam" id="3.40.50.2300:FF:000001">
    <property type="entry name" value="DNA-binding response regulator PhoB"/>
    <property type="match status" value="1"/>
</dbReference>
<evidence type="ECO:0000256" key="2">
    <source>
        <dbReference type="ARBA" id="ARBA00022553"/>
    </source>
</evidence>
<protein>
    <submittedName>
        <fullName evidence="11">Response regulator transcription factor</fullName>
    </submittedName>
</protein>
<evidence type="ECO:0000256" key="7">
    <source>
        <dbReference type="PROSITE-ProRule" id="PRU00169"/>
    </source>
</evidence>
<dbReference type="Gene3D" id="1.10.10.10">
    <property type="entry name" value="Winged helix-like DNA-binding domain superfamily/Winged helix DNA-binding domain"/>
    <property type="match status" value="1"/>
</dbReference>
<dbReference type="InParanoid" id="A0A545AQ59"/>
<dbReference type="OrthoDB" id="3820102at2"/>
<evidence type="ECO:0000256" key="3">
    <source>
        <dbReference type="ARBA" id="ARBA00023012"/>
    </source>
</evidence>
<evidence type="ECO:0000256" key="4">
    <source>
        <dbReference type="ARBA" id="ARBA00023015"/>
    </source>
</evidence>
<keyword evidence="2 7" id="KW-0597">Phosphoprotein</keyword>
<evidence type="ECO:0000313" key="12">
    <source>
        <dbReference type="Proteomes" id="UP000317982"/>
    </source>
</evidence>
<feature type="domain" description="Response regulatory" evidence="9">
    <location>
        <begin position="8"/>
        <end position="122"/>
    </location>
</feature>
<keyword evidence="4" id="KW-0805">Transcription regulation</keyword>
<dbReference type="SUPFAM" id="SSF52172">
    <property type="entry name" value="CheY-like"/>
    <property type="match status" value="1"/>
</dbReference>
<dbReference type="GO" id="GO:0032993">
    <property type="term" value="C:protein-DNA complex"/>
    <property type="evidence" value="ECO:0007669"/>
    <property type="project" value="TreeGrafter"/>
</dbReference>
<name>A0A545AQ59_9ACTN</name>
<evidence type="ECO:0000256" key="1">
    <source>
        <dbReference type="ARBA" id="ARBA00004496"/>
    </source>
</evidence>
<dbReference type="InterPro" id="IPR001867">
    <property type="entry name" value="OmpR/PhoB-type_DNA-bd"/>
</dbReference>
<dbReference type="Gene3D" id="3.40.50.2300">
    <property type="match status" value="1"/>
</dbReference>
<dbReference type="Gene3D" id="6.10.250.690">
    <property type="match status" value="1"/>
</dbReference>
<comment type="subcellular location">
    <subcellularLocation>
        <location evidence="1">Cytoplasm</location>
    </subcellularLocation>
</comment>
<reference evidence="11 12" key="1">
    <citation type="submission" date="2019-07" db="EMBL/GenBank/DDBJ databases">
        <title>Cryptosporangium phraense sp. nov., isolated from plant litter.</title>
        <authorList>
            <person name="Suriyachadkun C."/>
        </authorList>
    </citation>
    <scope>NUCLEOTIDE SEQUENCE [LARGE SCALE GENOMIC DNA]</scope>
    <source>
        <strain evidence="11 12">A-T 5661</strain>
    </source>
</reference>
<dbReference type="CDD" id="cd00383">
    <property type="entry name" value="trans_reg_C"/>
    <property type="match status" value="1"/>
</dbReference>
<proteinExistence type="predicted"/>
<dbReference type="CDD" id="cd17574">
    <property type="entry name" value="REC_OmpR"/>
    <property type="match status" value="1"/>
</dbReference>
<dbReference type="GO" id="GO:0006355">
    <property type="term" value="P:regulation of DNA-templated transcription"/>
    <property type="evidence" value="ECO:0007669"/>
    <property type="project" value="InterPro"/>
</dbReference>
<dbReference type="PROSITE" id="PS51755">
    <property type="entry name" value="OMPR_PHOB"/>
    <property type="match status" value="1"/>
</dbReference>
<evidence type="ECO:0000259" key="9">
    <source>
        <dbReference type="PROSITE" id="PS50110"/>
    </source>
</evidence>
<keyword evidence="12" id="KW-1185">Reference proteome</keyword>
<keyword evidence="6" id="KW-0804">Transcription</keyword>
<evidence type="ECO:0000259" key="10">
    <source>
        <dbReference type="PROSITE" id="PS51755"/>
    </source>
</evidence>
<dbReference type="InterPro" id="IPR036388">
    <property type="entry name" value="WH-like_DNA-bd_sf"/>
</dbReference>
<feature type="DNA-binding region" description="OmpR/PhoB-type" evidence="8">
    <location>
        <begin position="129"/>
        <end position="227"/>
    </location>
</feature>
<evidence type="ECO:0000313" key="11">
    <source>
        <dbReference type="EMBL" id="TQS43456.1"/>
    </source>
</evidence>
<comment type="caution">
    <text evidence="11">The sequence shown here is derived from an EMBL/GenBank/DDBJ whole genome shotgun (WGS) entry which is preliminary data.</text>
</comment>
<accession>A0A545AQ59</accession>
<dbReference type="InterPro" id="IPR039420">
    <property type="entry name" value="WalR-like"/>
</dbReference>
<feature type="domain" description="OmpR/PhoB-type" evidence="10">
    <location>
        <begin position="129"/>
        <end position="227"/>
    </location>
</feature>
<dbReference type="GO" id="GO:0000976">
    <property type="term" value="F:transcription cis-regulatory region binding"/>
    <property type="evidence" value="ECO:0007669"/>
    <property type="project" value="TreeGrafter"/>
</dbReference>
<dbReference type="RefSeq" id="WP_142706154.1">
    <property type="nucleotide sequence ID" value="NZ_VIRS01000013.1"/>
</dbReference>
<dbReference type="AlphaFoldDB" id="A0A545AQ59"/>
<dbReference type="Proteomes" id="UP000317982">
    <property type="component" value="Unassembled WGS sequence"/>
</dbReference>
<gene>
    <name evidence="11" type="ORF">FL583_19710</name>
</gene>
<dbReference type="Pfam" id="PF00486">
    <property type="entry name" value="Trans_reg_C"/>
    <property type="match status" value="1"/>
</dbReference>
<dbReference type="Pfam" id="PF00072">
    <property type="entry name" value="Response_reg"/>
    <property type="match status" value="1"/>
</dbReference>
<dbReference type="InterPro" id="IPR011006">
    <property type="entry name" value="CheY-like_superfamily"/>
</dbReference>
<organism evidence="11 12">
    <name type="scientific">Cryptosporangium phraense</name>
    <dbReference type="NCBI Taxonomy" id="2593070"/>
    <lineage>
        <taxon>Bacteria</taxon>
        <taxon>Bacillati</taxon>
        <taxon>Actinomycetota</taxon>
        <taxon>Actinomycetes</taxon>
        <taxon>Cryptosporangiales</taxon>
        <taxon>Cryptosporangiaceae</taxon>
        <taxon>Cryptosporangium</taxon>
    </lineage>
</organism>
<dbReference type="GO" id="GO:0005829">
    <property type="term" value="C:cytosol"/>
    <property type="evidence" value="ECO:0007669"/>
    <property type="project" value="TreeGrafter"/>
</dbReference>
<dbReference type="EMBL" id="VIRS01000013">
    <property type="protein sequence ID" value="TQS43456.1"/>
    <property type="molecule type" value="Genomic_DNA"/>
</dbReference>
<dbReference type="GO" id="GO:0000156">
    <property type="term" value="F:phosphorelay response regulator activity"/>
    <property type="evidence" value="ECO:0007669"/>
    <property type="project" value="TreeGrafter"/>
</dbReference>
<evidence type="ECO:0000256" key="8">
    <source>
        <dbReference type="PROSITE-ProRule" id="PRU01091"/>
    </source>
</evidence>
<dbReference type="FunFam" id="1.10.10.10:FF:000005">
    <property type="entry name" value="Two-component system response regulator"/>
    <property type="match status" value="1"/>
</dbReference>
<sequence>MPQTEPHRLLVVDDDESVRRSLTRALRRDGFDVTEAADGLAALREVARVRPAAVVLDVLMPEPNGLEVCRRVRARGDATPILMLTARDLVDDRVAGLDAGADDYLVKPFALDELRARLRALLRRAGTTTEVLRHGDLELDLTACRATRNGRPVSLTRTEYALLELFLRNPGRVLSRRTIFESVWGYDFGPGSTGLWVYVSYLRAKLEADGEARVIQTVRGLGYVLRDDP</sequence>
<feature type="modified residue" description="4-aspartylphosphate" evidence="7">
    <location>
        <position position="57"/>
    </location>
</feature>